<dbReference type="Proteomes" id="UP000632138">
    <property type="component" value="Unassembled WGS sequence"/>
</dbReference>
<sequence>MTTTPFDGPKLCDASGMFEIHRMLRKSFDEAPGLVDGVREGDTAHARVVATQLHLISNALHAHHEGEDTRLWDKLEQRAPACALHVGRMKAQHAEMLVHLEAADRALPAWRASASTADAKPLRDALGNVAAALARHFPDEEVTIVPAIEHVVTQPEVEWFARHGRQATPKGQAWNMLGAILAAQPDGGAAWLRKHMPGPAGLIWRFVGAPRYARFRAALEGRQKA</sequence>
<accession>A0ABS2A8L5</accession>
<dbReference type="Gene3D" id="1.20.120.520">
    <property type="entry name" value="nmb1532 protein domain like"/>
    <property type="match status" value="1"/>
</dbReference>
<evidence type="ECO:0000313" key="2">
    <source>
        <dbReference type="EMBL" id="MBM2615653.1"/>
    </source>
</evidence>
<protein>
    <submittedName>
        <fullName evidence="2">Hemerythrin domain-containing protein</fullName>
    </submittedName>
</protein>
<name>A0ABS2A8L5_9ACTN</name>
<evidence type="ECO:0000259" key="1">
    <source>
        <dbReference type="Pfam" id="PF01814"/>
    </source>
</evidence>
<reference evidence="2 3" key="1">
    <citation type="submission" date="2021-01" db="EMBL/GenBank/DDBJ databases">
        <title>Actinoplanes sp. nov. LDG1-06 isolated from lichen.</title>
        <authorList>
            <person name="Saeng-In P."/>
            <person name="Phongsopitanun W."/>
            <person name="Kanchanasin P."/>
            <person name="Yuki M."/>
            <person name="Kudo T."/>
            <person name="Ohkuma M."/>
            <person name="Tanasupawat S."/>
        </authorList>
    </citation>
    <scope>NUCLEOTIDE SEQUENCE [LARGE SCALE GENOMIC DNA]</scope>
    <source>
        <strain evidence="2 3">LDG1-06</strain>
    </source>
</reference>
<dbReference type="RefSeq" id="WP_203375521.1">
    <property type="nucleotide sequence ID" value="NZ_JAENHP010000002.1"/>
</dbReference>
<keyword evidence="3" id="KW-1185">Reference proteome</keyword>
<dbReference type="InterPro" id="IPR012312">
    <property type="entry name" value="Hemerythrin-like"/>
</dbReference>
<evidence type="ECO:0000313" key="3">
    <source>
        <dbReference type="Proteomes" id="UP000632138"/>
    </source>
</evidence>
<dbReference type="EMBL" id="JAENHP010000002">
    <property type="protein sequence ID" value="MBM2615653.1"/>
    <property type="molecule type" value="Genomic_DNA"/>
</dbReference>
<dbReference type="CDD" id="cd12108">
    <property type="entry name" value="Hr-like"/>
    <property type="match status" value="1"/>
</dbReference>
<comment type="caution">
    <text evidence="2">The sequence shown here is derived from an EMBL/GenBank/DDBJ whole genome shotgun (WGS) entry which is preliminary data.</text>
</comment>
<feature type="domain" description="Hemerythrin-like" evidence="1">
    <location>
        <begin position="19"/>
        <end position="148"/>
    </location>
</feature>
<gene>
    <name evidence="2" type="ORF">JIG36_08820</name>
</gene>
<dbReference type="Pfam" id="PF01814">
    <property type="entry name" value="Hemerythrin"/>
    <property type="match status" value="1"/>
</dbReference>
<proteinExistence type="predicted"/>
<organism evidence="2 3">
    <name type="scientific">Paractinoplanes ovalisporus</name>
    <dbReference type="NCBI Taxonomy" id="2810368"/>
    <lineage>
        <taxon>Bacteria</taxon>
        <taxon>Bacillati</taxon>
        <taxon>Actinomycetota</taxon>
        <taxon>Actinomycetes</taxon>
        <taxon>Micromonosporales</taxon>
        <taxon>Micromonosporaceae</taxon>
        <taxon>Paractinoplanes</taxon>
    </lineage>
</organism>